<sequence>MNGSIGADFVANHQEDPAVRAKRMLRQSRLEHKRQLLDSAKRYGQIMSAAPAGGALFLAAEKAALAFVDAANAVQEVVDAS</sequence>
<protein>
    <submittedName>
        <fullName evidence="1">Uncharacterized protein</fullName>
    </submittedName>
</protein>
<dbReference type="Proteomes" id="UP000373977">
    <property type="component" value="Segment"/>
</dbReference>
<organism evidence="1 2">
    <name type="scientific">Caulobacter phage Cd1</name>
    <dbReference type="NCBI Taxonomy" id="718008"/>
    <lineage>
        <taxon>Viruses</taxon>
        <taxon>Duplodnaviria</taxon>
        <taxon>Heunggongvirae</taxon>
        <taxon>Uroviricota</taxon>
        <taxon>Caudoviricetes</taxon>
        <taxon>Autographivirales</taxon>
        <taxon>Autonotataviridae</taxon>
        <taxon>Conareevirus</taxon>
        <taxon>Conareevirus Cd1</taxon>
    </lineage>
</organism>
<evidence type="ECO:0000313" key="1">
    <source>
        <dbReference type="EMBL" id="ADD21642.1"/>
    </source>
</evidence>
<proteinExistence type="predicted"/>
<evidence type="ECO:0000313" key="2">
    <source>
        <dbReference type="Proteomes" id="UP000373977"/>
    </source>
</evidence>
<name>F1ADP0_9CAUD</name>
<dbReference type="EMBL" id="GU393987">
    <property type="protein sequence ID" value="ADD21642.1"/>
    <property type="molecule type" value="Genomic_DNA"/>
</dbReference>
<accession>F1ADP0</accession>
<reference evidence="1 2" key="1">
    <citation type="submission" date="2010-01" db="EMBL/GenBank/DDBJ databases">
        <authorList>
            <person name="Kropinski A.M."/>
            <person name="Agwai U."/>
            <person name="Lingohr E.J."/>
            <person name="Poindexter J.S."/>
            <person name="Wright E.R."/>
        </authorList>
    </citation>
    <scope>NUCLEOTIDE SEQUENCE [LARGE SCALE GENOMIC DNA]</scope>
</reference>
<keyword evidence="2" id="KW-1185">Reference proteome</keyword>